<evidence type="ECO:0000313" key="2">
    <source>
        <dbReference type="Proteomes" id="UP000230543"/>
    </source>
</evidence>
<comment type="caution">
    <text evidence="1">The sequence shown here is derived from an EMBL/GenBank/DDBJ whole genome shotgun (WGS) entry which is preliminary data.</text>
</comment>
<proteinExistence type="predicted"/>
<evidence type="ECO:0000313" key="1">
    <source>
        <dbReference type="EMBL" id="PIT90557.1"/>
    </source>
</evidence>
<sequence length="307" mass="31156">MRLGYDSSNYTSFTTGSTGDLTIAPSGGDTNITGNLTVSGTQTFTGASSLATTTIMATGTNPVLTVRQGGTGDIVQFKDGNNIVMKILDGGNVGIGTTTPYSVLSVSTLAQAAPTTKLLTVASTTGQTLLTVLGDGNVGIGTSTPNRPLDIYASGSTGLRITDGAADQGIYLLDVEGGFYPTIRVNGTGGANAGIEIQRSDARRYIGTFLVDASSGELGNGSGDWYTGIPYGYPSYKYDYIIGSGSNSYTLSGARLLITTSGKVGIGTTTPYSVLSVSTSTQSAPSTKLFTVASTTGASILRVLGSG</sequence>
<accession>A0A2M6WCN4</accession>
<protein>
    <submittedName>
        <fullName evidence="1">Uncharacterized protein</fullName>
    </submittedName>
</protein>
<reference evidence="2" key="1">
    <citation type="submission" date="2017-09" db="EMBL/GenBank/DDBJ databases">
        <title>Depth-based differentiation of microbial function through sediment-hosted aquifers and enrichment of novel symbionts in the deep terrestrial subsurface.</title>
        <authorList>
            <person name="Probst A.J."/>
            <person name="Ladd B."/>
            <person name="Jarett J.K."/>
            <person name="Geller-Mcgrath D.E."/>
            <person name="Sieber C.M.K."/>
            <person name="Emerson J.B."/>
            <person name="Anantharaman K."/>
            <person name="Thomas B.C."/>
            <person name="Malmstrom R."/>
            <person name="Stieglmeier M."/>
            <person name="Klingl A."/>
            <person name="Woyke T."/>
            <person name="Ryan C.M."/>
            <person name="Banfield J.F."/>
        </authorList>
    </citation>
    <scope>NUCLEOTIDE SEQUENCE [LARGE SCALE GENOMIC DNA]</scope>
</reference>
<organism evidence="1 2">
    <name type="scientific">Candidatus Komeilibacteria bacterium CG10_big_fil_rev_8_21_14_0_10_41_13</name>
    <dbReference type="NCBI Taxonomy" id="1974476"/>
    <lineage>
        <taxon>Bacteria</taxon>
        <taxon>Candidatus Komeiliibacteriota</taxon>
    </lineage>
</organism>
<feature type="non-terminal residue" evidence="1">
    <location>
        <position position="307"/>
    </location>
</feature>
<name>A0A2M6WCN4_9BACT</name>
<dbReference type="Proteomes" id="UP000230543">
    <property type="component" value="Unassembled WGS sequence"/>
</dbReference>
<gene>
    <name evidence="1" type="ORF">COU22_01495</name>
</gene>
<dbReference type="EMBL" id="PFBO01000044">
    <property type="protein sequence ID" value="PIT90557.1"/>
    <property type="molecule type" value="Genomic_DNA"/>
</dbReference>
<dbReference type="AlphaFoldDB" id="A0A2M6WCN4"/>